<accession>A0A0E9MUY1</accession>
<protein>
    <recommendedName>
        <fullName evidence="1">Cupin type-2 domain-containing protein</fullName>
    </recommendedName>
</protein>
<dbReference type="PANTHER" id="PTHR36114:SF1">
    <property type="entry name" value="16.7 KDA PROTEIN IN WHIE LOCUS"/>
    <property type="match status" value="1"/>
</dbReference>
<keyword evidence="3" id="KW-1185">Reference proteome</keyword>
<dbReference type="InterPro" id="IPR013096">
    <property type="entry name" value="Cupin_2"/>
</dbReference>
<name>A0A0E9MUY1_9SPHN</name>
<dbReference type="Proteomes" id="UP000033202">
    <property type="component" value="Unassembled WGS sequence"/>
</dbReference>
<evidence type="ECO:0000313" key="3">
    <source>
        <dbReference type="Proteomes" id="UP000033202"/>
    </source>
</evidence>
<dbReference type="InterPro" id="IPR011051">
    <property type="entry name" value="RmlC_Cupin_sf"/>
</dbReference>
<dbReference type="AlphaFoldDB" id="A0A0E9MUY1"/>
<dbReference type="EMBL" id="BBWU01000053">
    <property type="protein sequence ID" value="GAO40930.1"/>
    <property type="molecule type" value="Genomic_DNA"/>
</dbReference>
<reference evidence="2 3" key="1">
    <citation type="submission" date="2015-04" db="EMBL/GenBank/DDBJ databases">
        <title>Whole genome shotgun sequence of Sphingomonas changbaiensis NBRC 104936.</title>
        <authorList>
            <person name="Katano-Makiyama Y."/>
            <person name="Hosoyama A."/>
            <person name="Hashimoto M."/>
            <person name="Noguchi M."/>
            <person name="Tsuchikane K."/>
            <person name="Ohji S."/>
            <person name="Yamazoe A."/>
            <person name="Ichikawa N."/>
            <person name="Kimura A."/>
            <person name="Fujita N."/>
        </authorList>
    </citation>
    <scope>NUCLEOTIDE SEQUENCE [LARGE SCALE GENOMIC DNA]</scope>
    <source>
        <strain evidence="2 3">NBRC 104936</strain>
    </source>
</reference>
<dbReference type="SUPFAM" id="SSF51182">
    <property type="entry name" value="RmlC-like cupins"/>
    <property type="match status" value="1"/>
</dbReference>
<dbReference type="InterPro" id="IPR014710">
    <property type="entry name" value="RmlC-like_jellyroll"/>
</dbReference>
<sequence>MKVALDEKFAAFAEHWRPKIVAQANGQDIRLVKTKGVFPWHSHADAEETFLCWKGAFRIEFRERIVTLGPGEMLVVPRGVEHRTASDEEAEVLIFEPSEVVNTGDAVESEFTAPHGVTI</sequence>
<evidence type="ECO:0000313" key="2">
    <source>
        <dbReference type="EMBL" id="GAO40930.1"/>
    </source>
</evidence>
<dbReference type="CDD" id="cd02226">
    <property type="entry name" value="cupin_YdbB-like"/>
    <property type="match status" value="1"/>
</dbReference>
<dbReference type="STRING" id="1219043.SCH01S_53_00020"/>
<dbReference type="Gene3D" id="2.60.120.10">
    <property type="entry name" value="Jelly Rolls"/>
    <property type="match status" value="1"/>
</dbReference>
<dbReference type="InterPro" id="IPR052044">
    <property type="entry name" value="PKS_Associated_Protein"/>
</dbReference>
<organism evidence="2 3">
    <name type="scientific">Sphingomonas changbaiensis NBRC 104936</name>
    <dbReference type="NCBI Taxonomy" id="1219043"/>
    <lineage>
        <taxon>Bacteria</taxon>
        <taxon>Pseudomonadati</taxon>
        <taxon>Pseudomonadota</taxon>
        <taxon>Alphaproteobacteria</taxon>
        <taxon>Sphingomonadales</taxon>
        <taxon>Sphingomonadaceae</taxon>
        <taxon>Sphingomonas</taxon>
    </lineage>
</organism>
<dbReference type="Pfam" id="PF07883">
    <property type="entry name" value="Cupin_2"/>
    <property type="match status" value="1"/>
</dbReference>
<dbReference type="OrthoDB" id="9794183at2"/>
<feature type="domain" description="Cupin type-2" evidence="1">
    <location>
        <begin position="33"/>
        <end position="93"/>
    </location>
</feature>
<proteinExistence type="predicted"/>
<comment type="caution">
    <text evidence="2">The sequence shown here is derived from an EMBL/GenBank/DDBJ whole genome shotgun (WGS) entry which is preliminary data.</text>
</comment>
<dbReference type="RefSeq" id="WP_046349716.1">
    <property type="nucleotide sequence ID" value="NZ_BBWU01000053.1"/>
</dbReference>
<evidence type="ECO:0000259" key="1">
    <source>
        <dbReference type="Pfam" id="PF07883"/>
    </source>
</evidence>
<dbReference type="PANTHER" id="PTHR36114">
    <property type="entry name" value="16.7 KDA PROTEIN IN WHIE LOCUS"/>
    <property type="match status" value="1"/>
</dbReference>
<gene>
    <name evidence="2" type="ORF">SCH01S_53_00020</name>
</gene>